<evidence type="ECO:0000313" key="7">
    <source>
        <dbReference type="EMBL" id="GAA1852652.1"/>
    </source>
</evidence>
<dbReference type="Pfam" id="PF00440">
    <property type="entry name" value="TetR_N"/>
    <property type="match status" value="1"/>
</dbReference>
<feature type="domain" description="HTH tetR-type" evidence="6">
    <location>
        <begin position="39"/>
        <end position="98"/>
    </location>
</feature>
<name>A0ABN2N572_9PSEU</name>
<dbReference type="Proteomes" id="UP001500449">
    <property type="component" value="Unassembled WGS sequence"/>
</dbReference>
<dbReference type="Gene3D" id="1.10.357.10">
    <property type="entry name" value="Tetracycline Repressor, domain 2"/>
    <property type="match status" value="1"/>
</dbReference>
<dbReference type="PRINTS" id="PR00455">
    <property type="entry name" value="HTHTETR"/>
</dbReference>
<feature type="region of interest" description="Disordered" evidence="5">
    <location>
        <begin position="1"/>
        <end position="41"/>
    </location>
</feature>
<evidence type="ECO:0000256" key="1">
    <source>
        <dbReference type="ARBA" id="ARBA00023015"/>
    </source>
</evidence>
<proteinExistence type="predicted"/>
<comment type="caution">
    <text evidence="7">The sequence shown here is derived from an EMBL/GenBank/DDBJ whole genome shotgun (WGS) entry which is preliminary data.</text>
</comment>
<keyword evidence="2 4" id="KW-0238">DNA-binding</keyword>
<reference evidence="7 8" key="1">
    <citation type="journal article" date="2019" name="Int. J. Syst. Evol. Microbiol.">
        <title>The Global Catalogue of Microorganisms (GCM) 10K type strain sequencing project: providing services to taxonomists for standard genome sequencing and annotation.</title>
        <authorList>
            <consortium name="The Broad Institute Genomics Platform"/>
            <consortium name="The Broad Institute Genome Sequencing Center for Infectious Disease"/>
            <person name="Wu L."/>
            <person name="Ma J."/>
        </authorList>
    </citation>
    <scope>NUCLEOTIDE SEQUENCE [LARGE SCALE GENOMIC DNA]</scope>
    <source>
        <strain evidence="7 8">JCM 16009</strain>
    </source>
</reference>
<dbReference type="SUPFAM" id="SSF46689">
    <property type="entry name" value="Homeodomain-like"/>
    <property type="match status" value="1"/>
</dbReference>
<dbReference type="SUPFAM" id="SSF48498">
    <property type="entry name" value="Tetracyclin repressor-like, C-terminal domain"/>
    <property type="match status" value="1"/>
</dbReference>
<feature type="DNA-binding region" description="H-T-H motif" evidence="4">
    <location>
        <begin position="61"/>
        <end position="80"/>
    </location>
</feature>
<evidence type="ECO:0000313" key="8">
    <source>
        <dbReference type="Proteomes" id="UP001500449"/>
    </source>
</evidence>
<dbReference type="InterPro" id="IPR036271">
    <property type="entry name" value="Tet_transcr_reg_TetR-rel_C_sf"/>
</dbReference>
<evidence type="ECO:0000256" key="3">
    <source>
        <dbReference type="ARBA" id="ARBA00023163"/>
    </source>
</evidence>
<evidence type="ECO:0000256" key="4">
    <source>
        <dbReference type="PROSITE-ProRule" id="PRU00335"/>
    </source>
</evidence>
<dbReference type="PANTHER" id="PTHR30055">
    <property type="entry name" value="HTH-TYPE TRANSCRIPTIONAL REGULATOR RUTR"/>
    <property type="match status" value="1"/>
</dbReference>
<accession>A0ABN2N572</accession>
<evidence type="ECO:0000256" key="2">
    <source>
        <dbReference type="ARBA" id="ARBA00023125"/>
    </source>
</evidence>
<dbReference type="Pfam" id="PF21597">
    <property type="entry name" value="TetR_C_43"/>
    <property type="match status" value="1"/>
</dbReference>
<organism evidence="7 8">
    <name type="scientific">Pseudonocardia ailaonensis</name>
    <dbReference type="NCBI Taxonomy" id="367279"/>
    <lineage>
        <taxon>Bacteria</taxon>
        <taxon>Bacillati</taxon>
        <taxon>Actinomycetota</taxon>
        <taxon>Actinomycetes</taxon>
        <taxon>Pseudonocardiales</taxon>
        <taxon>Pseudonocardiaceae</taxon>
        <taxon>Pseudonocardia</taxon>
    </lineage>
</organism>
<evidence type="ECO:0000259" key="6">
    <source>
        <dbReference type="PROSITE" id="PS50977"/>
    </source>
</evidence>
<dbReference type="InterPro" id="IPR001647">
    <property type="entry name" value="HTH_TetR"/>
</dbReference>
<dbReference type="RefSeq" id="WP_344418057.1">
    <property type="nucleotide sequence ID" value="NZ_BAAAQK010000009.1"/>
</dbReference>
<feature type="compositionally biased region" description="Polar residues" evidence="5">
    <location>
        <begin position="16"/>
        <end position="26"/>
    </location>
</feature>
<dbReference type="PROSITE" id="PS50977">
    <property type="entry name" value="HTH_TETR_2"/>
    <property type="match status" value="1"/>
</dbReference>
<dbReference type="InterPro" id="IPR050109">
    <property type="entry name" value="HTH-type_TetR-like_transc_reg"/>
</dbReference>
<gene>
    <name evidence="7" type="ORF">GCM10009836_35930</name>
</gene>
<dbReference type="EMBL" id="BAAAQK010000009">
    <property type="protein sequence ID" value="GAA1852652.1"/>
    <property type="molecule type" value="Genomic_DNA"/>
</dbReference>
<evidence type="ECO:0000256" key="5">
    <source>
        <dbReference type="SAM" id="MobiDB-lite"/>
    </source>
</evidence>
<sequence>MAAITGASGHAATAQDGATNAGSGDTPSRRRRAPRSDGRRSVEKILAATEKLLARDGLSVSLEEVAREAGVASTTLYRHFPSRMHLLEALHRGHVTRVADEANRLQASEPPFTALTMWLEEFVTLGLELQGGLALLLSEGLKESDPVSNARWGRTLLTEAARTLLDNAQQAGVVRRDIGAPELVFLLGGIVRAVVGSPASTPENRRATTAQLLLDVVIDGLVAGVHPSDRARERR</sequence>
<keyword evidence="1" id="KW-0805">Transcription regulation</keyword>
<dbReference type="InterPro" id="IPR009057">
    <property type="entry name" value="Homeodomain-like_sf"/>
</dbReference>
<dbReference type="PANTHER" id="PTHR30055:SF234">
    <property type="entry name" value="HTH-TYPE TRANSCRIPTIONAL REGULATOR BETI"/>
    <property type="match status" value="1"/>
</dbReference>
<keyword evidence="3" id="KW-0804">Transcription</keyword>
<dbReference type="InterPro" id="IPR049445">
    <property type="entry name" value="TetR_SbtR-like_C"/>
</dbReference>
<protein>
    <submittedName>
        <fullName evidence="7">TetR/AcrR family transcriptional regulator</fullName>
    </submittedName>
</protein>
<keyword evidence="8" id="KW-1185">Reference proteome</keyword>